<keyword evidence="10" id="KW-1185">Reference proteome</keyword>
<keyword evidence="4" id="KW-0378">Hydrolase</keyword>
<comment type="similarity">
    <text evidence="2">Belongs to the peptidase S54 family.</text>
</comment>
<feature type="transmembrane region" description="Helical" evidence="7">
    <location>
        <begin position="111"/>
        <end position="129"/>
    </location>
</feature>
<comment type="subcellular location">
    <subcellularLocation>
        <location evidence="1">Membrane</location>
        <topology evidence="1">Multi-pass membrane protein</topology>
    </subcellularLocation>
</comment>
<protein>
    <submittedName>
        <fullName evidence="9">Membrane associated rhomboid family serine protease</fullName>
    </submittedName>
</protein>
<dbReference type="OrthoDB" id="9813074at2"/>
<keyword evidence="9" id="KW-0645">Protease</keyword>
<dbReference type="SMART" id="SM01160">
    <property type="entry name" value="DUF1751"/>
    <property type="match status" value="1"/>
</dbReference>
<organism evidence="9 10">
    <name type="scientific">Oharaeibacter diazotrophicus</name>
    <dbReference type="NCBI Taxonomy" id="1920512"/>
    <lineage>
        <taxon>Bacteria</taxon>
        <taxon>Pseudomonadati</taxon>
        <taxon>Pseudomonadota</taxon>
        <taxon>Alphaproteobacteria</taxon>
        <taxon>Hyphomicrobiales</taxon>
        <taxon>Pleomorphomonadaceae</taxon>
        <taxon>Oharaeibacter</taxon>
    </lineage>
</organism>
<dbReference type="GO" id="GO:0006508">
    <property type="term" value="P:proteolysis"/>
    <property type="evidence" value="ECO:0007669"/>
    <property type="project" value="UniProtKB-KW"/>
</dbReference>
<gene>
    <name evidence="9" type="ORF">EDD54_2658</name>
</gene>
<keyword evidence="3 7" id="KW-0812">Transmembrane</keyword>
<proteinExistence type="inferred from homology"/>
<feature type="transmembrane region" description="Helical" evidence="7">
    <location>
        <begin position="41"/>
        <end position="59"/>
    </location>
</feature>
<dbReference type="Gene3D" id="1.20.1540.10">
    <property type="entry name" value="Rhomboid-like"/>
    <property type="match status" value="1"/>
</dbReference>
<evidence type="ECO:0000313" key="10">
    <source>
        <dbReference type="Proteomes" id="UP000294547"/>
    </source>
</evidence>
<evidence type="ECO:0000256" key="2">
    <source>
        <dbReference type="ARBA" id="ARBA00009045"/>
    </source>
</evidence>
<keyword evidence="6 7" id="KW-0472">Membrane</keyword>
<feature type="transmembrane region" description="Helical" evidence="7">
    <location>
        <begin position="135"/>
        <end position="154"/>
    </location>
</feature>
<dbReference type="InterPro" id="IPR022764">
    <property type="entry name" value="Peptidase_S54_rhomboid_dom"/>
</dbReference>
<dbReference type="InterPro" id="IPR035952">
    <property type="entry name" value="Rhomboid-like_sf"/>
</dbReference>
<dbReference type="Proteomes" id="UP000294547">
    <property type="component" value="Unassembled WGS sequence"/>
</dbReference>
<dbReference type="SUPFAM" id="SSF144091">
    <property type="entry name" value="Rhomboid-like"/>
    <property type="match status" value="1"/>
</dbReference>
<evidence type="ECO:0000259" key="8">
    <source>
        <dbReference type="Pfam" id="PF01694"/>
    </source>
</evidence>
<evidence type="ECO:0000256" key="6">
    <source>
        <dbReference type="ARBA" id="ARBA00023136"/>
    </source>
</evidence>
<feature type="transmembrane region" description="Helical" evidence="7">
    <location>
        <begin position="18"/>
        <end position="34"/>
    </location>
</feature>
<dbReference type="GO" id="GO:0016020">
    <property type="term" value="C:membrane"/>
    <property type="evidence" value="ECO:0007669"/>
    <property type="project" value="UniProtKB-SubCell"/>
</dbReference>
<accession>A0A4R6RDC3</accession>
<feature type="transmembrane region" description="Helical" evidence="7">
    <location>
        <begin position="79"/>
        <end position="99"/>
    </location>
</feature>
<feature type="transmembrane region" description="Helical" evidence="7">
    <location>
        <begin position="197"/>
        <end position="216"/>
    </location>
</feature>
<keyword evidence="5 7" id="KW-1133">Transmembrane helix</keyword>
<dbReference type="GO" id="GO:0004252">
    <property type="term" value="F:serine-type endopeptidase activity"/>
    <property type="evidence" value="ECO:0007669"/>
    <property type="project" value="InterPro"/>
</dbReference>
<feature type="transmembrane region" description="Helical" evidence="7">
    <location>
        <begin position="174"/>
        <end position="191"/>
    </location>
</feature>
<dbReference type="EMBL" id="SNXY01000008">
    <property type="protein sequence ID" value="TDP84055.1"/>
    <property type="molecule type" value="Genomic_DNA"/>
</dbReference>
<evidence type="ECO:0000256" key="5">
    <source>
        <dbReference type="ARBA" id="ARBA00022989"/>
    </source>
</evidence>
<evidence type="ECO:0000256" key="3">
    <source>
        <dbReference type="ARBA" id="ARBA00022692"/>
    </source>
</evidence>
<evidence type="ECO:0000313" key="9">
    <source>
        <dbReference type="EMBL" id="TDP84055.1"/>
    </source>
</evidence>
<dbReference type="PANTHER" id="PTHR43731:SF14">
    <property type="entry name" value="PRESENILIN-ASSOCIATED RHOMBOID-LIKE PROTEIN, MITOCHONDRIAL"/>
    <property type="match status" value="1"/>
</dbReference>
<feature type="domain" description="Peptidase S54 rhomboid" evidence="8">
    <location>
        <begin position="71"/>
        <end position="218"/>
    </location>
</feature>
<dbReference type="RefSeq" id="WP_126539890.1">
    <property type="nucleotide sequence ID" value="NZ_BSPM01000002.1"/>
</dbReference>
<sequence length="230" mass="25092">MFVPLYDHNPLEHVRRPYVNWALIVVTCLVWLVVESPVGFGALAGAAYGYGLTPAVLFGDMRPFAPSALPEWTTLVTYAFVHADLWHLLGNVVFLWVFGDNVEDAMGHLRYLVFYLVAAVAAGLFHAVMMPTADGPLVGASGAIAAVVAAYLVLHPRTKLWILAFGRIPLRLSARWPLLIWVATQFVSIFSGGDEPIGWYAHVGGLVTGAVLILVMRRPDVPLFDRGLAA</sequence>
<reference evidence="9 10" key="1">
    <citation type="submission" date="2019-03" db="EMBL/GenBank/DDBJ databases">
        <title>Genomic Encyclopedia of Type Strains, Phase IV (KMG-IV): sequencing the most valuable type-strain genomes for metagenomic binning, comparative biology and taxonomic classification.</title>
        <authorList>
            <person name="Goeker M."/>
        </authorList>
    </citation>
    <scope>NUCLEOTIDE SEQUENCE [LARGE SCALE GENOMIC DNA]</scope>
    <source>
        <strain evidence="9 10">DSM 102969</strain>
    </source>
</reference>
<comment type="caution">
    <text evidence="9">The sequence shown here is derived from an EMBL/GenBank/DDBJ whole genome shotgun (WGS) entry which is preliminary data.</text>
</comment>
<dbReference type="PANTHER" id="PTHR43731">
    <property type="entry name" value="RHOMBOID PROTEASE"/>
    <property type="match status" value="1"/>
</dbReference>
<name>A0A4R6RDC3_9HYPH</name>
<evidence type="ECO:0000256" key="4">
    <source>
        <dbReference type="ARBA" id="ARBA00022801"/>
    </source>
</evidence>
<dbReference type="Pfam" id="PF01694">
    <property type="entry name" value="Rhomboid"/>
    <property type="match status" value="1"/>
</dbReference>
<evidence type="ECO:0000256" key="1">
    <source>
        <dbReference type="ARBA" id="ARBA00004141"/>
    </source>
</evidence>
<dbReference type="AlphaFoldDB" id="A0A4R6RDC3"/>
<dbReference type="InterPro" id="IPR050925">
    <property type="entry name" value="Rhomboid_protease_S54"/>
</dbReference>
<evidence type="ECO:0000256" key="7">
    <source>
        <dbReference type="SAM" id="Phobius"/>
    </source>
</evidence>